<gene>
    <name evidence="2" type="ORF">PPERSA_03321</name>
</gene>
<feature type="region of interest" description="Disordered" evidence="1">
    <location>
        <begin position="1"/>
        <end position="20"/>
    </location>
</feature>
<name>A0A0V0Q8K7_PSEPJ</name>
<feature type="compositionally biased region" description="Polar residues" evidence="1">
    <location>
        <begin position="112"/>
        <end position="122"/>
    </location>
</feature>
<dbReference type="Proteomes" id="UP000054937">
    <property type="component" value="Unassembled WGS sequence"/>
</dbReference>
<evidence type="ECO:0000313" key="3">
    <source>
        <dbReference type="Proteomes" id="UP000054937"/>
    </source>
</evidence>
<comment type="caution">
    <text evidence="2">The sequence shown here is derived from an EMBL/GenBank/DDBJ whole genome shotgun (WGS) entry which is preliminary data.</text>
</comment>
<dbReference type="PANTHER" id="PTHR38899:SF1">
    <property type="entry name" value="PROTEIN KINASE"/>
    <property type="match status" value="1"/>
</dbReference>
<reference evidence="2 3" key="1">
    <citation type="journal article" date="2015" name="Sci. Rep.">
        <title>Genome of the facultative scuticociliatosis pathogen Pseudocohnilembus persalinus provides insight into its virulence through horizontal gene transfer.</title>
        <authorList>
            <person name="Xiong J."/>
            <person name="Wang G."/>
            <person name="Cheng J."/>
            <person name="Tian M."/>
            <person name="Pan X."/>
            <person name="Warren A."/>
            <person name="Jiang C."/>
            <person name="Yuan D."/>
            <person name="Miao W."/>
        </authorList>
    </citation>
    <scope>NUCLEOTIDE SEQUENCE [LARGE SCALE GENOMIC DNA]</scope>
    <source>
        <strain evidence="2">36N120E</strain>
    </source>
</reference>
<feature type="compositionally biased region" description="Basic and acidic residues" evidence="1">
    <location>
        <begin position="58"/>
        <end position="67"/>
    </location>
</feature>
<dbReference type="InParanoid" id="A0A0V0Q8K7"/>
<dbReference type="AlphaFoldDB" id="A0A0V0Q8K7"/>
<dbReference type="OMA" id="KFIPEVW"/>
<feature type="compositionally biased region" description="Basic and acidic residues" evidence="1">
    <location>
        <begin position="80"/>
        <end position="96"/>
    </location>
</feature>
<feature type="region of interest" description="Disordered" evidence="1">
    <location>
        <begin position="366"/>
        <end position="402"/>
    </location>
</feature>
<evidence type="ECO:0000313" key="2">
    <source>
        <dbReference type="EMBL" id="KRW98490.1"/>
    </source>
</evidence>
<keyword evidence="3" id="KW-1185">Reference proteome</keyword>
<evidence type="ECO:0008006" key="4">
    <source>
        <dbReference type="Google" id="ProtNLM"/>
    </source>
</evidence>
<dbReference type="OrthoDB" id="166018at2759"/>
<accession>A0A0V0Q8K7</accession>
<proteinExistence type="predicted"/>
<dbReference type="EMBL" id="LDAU01000243">
    <property type="protein sequence ID" value="KRW98490.1"/>
    <property type="molecule type" value="Genomic_DNA"/>
</dbReference>
<feature type="region of interest" description="Disordered" evidence="1">
    <location>
        <begin position="46"/>
        <end position="122"/>
    </location>
</feature>
<evidence type="ECO:0000256" key="1">
    <source>
        <dbReference type="SAM" id="MobiDB-lite"/>
    </source>
</evidence>
<protein>
    <recommendedName>
        <fullName evidence="4">HAD-like domain</fullName>
    </recommendedName>
</protein>
<feature type="compositionally biased region" description="Low complexity" evidence="1">
    <location>
        <begin position="392"/>
        <end position="402"/>
    </location>
</feature>
<sequence length="402" mass="46675">MQQQHSVVVPKVQQQKEDPKKWIKQHILGGTEFRNDFRSKYFARLGLTKIPQSNNDSQIRDENKQKESNIQNQQSIKDVGLQKKEEQKEEQQKQQNEKQQQQIQQNGKQETNGEQNVSRNGSLTSYRQSGEIVEKSFINDNIQLNFINRTNDEIRQNYLNKLIKNNILKKEPSKKQQTIIIFDWDDTLLCTSYLGNLGFIDLPVEVNSQITQLDISASNILAKAVAYGDCYIVTNAALGWVEYSSKLYFPKVNDLLNQNKITVISARSGFEEIFPGDCHKWKIEAFKNIKKNYEEQILTNLVCLGDSNIEMDAAHSLAKMFNQVLVKTIKFRENPKPDELVKQQELVGDKFEQIYKNLRNLTIRLEKKANKESNHQHKNSTGSQNSVKQDKQQQQQQQQNKE</sequence>
<organism evidence="2 3">
    <name type="scientific">Pseudocohnilembus persalinus</name>
    <name type="common">Ciliate</name>
    <dbReference type="NCBI Taxonomy" id="266149"/>
    <lineage>
        <taxon>Eukaryota</taxon>
        <taxon>Sar</taxon>
        <taxon>Alveolata</taxon>
        <taxon>Ciliophora</taxon>
        <taxon>Intramacronucleata</taxon>
        <taxon>Oligohymenophorea</taxon>
        <taxon>Scuticociliatia</taxon>
        <taxon>Philasterida</taxon>
        <taxon>Pseudocohnilembidae</taxon>
        <taxon>Pseudocohnilembus</taxon>
    </lineage>
</organism>
<dbReference type="PANTHER" id="PTHR38899">
    <property type="entry name" value="DOMAIN OOKINETE PROTEIN, PUTATIVE-RELATED"/>
    <property type="match status" value="1"/>
</dbReference>
<feature type="compositionally biased region" description="Basic and acidic residues" evidence="1">
    <location>
        <begin position="366"/>
        <end position="375"/>
    </location>
</feature>
<feature type="compositionally biased region" description="Low complexity" evidence="1">
    <location>
        <begin position="97"/>
        <end position="110"/>
    </location>
</feature>